<protein>
    <recommendedName>
        <fullName evidence="2">Retrotransposon gag domain-containing protein</fullName>
    </recommendedName>
</protein>
<feature type="domain" description="Retrotransposon gag" evidence="2">
    <location>
        <begin position="90"/>
        <end position="157"/>
    </location>
</feature>
<feature type="region of interest" description="Disordered" evidence="1">
    <location>
        <begin position="190"/>
        <end position="241"/>
    </location>
</feature>
<feature type="compositionally biased region" description="Basic and acidic residues" evidence="1">
    <location>
        <begin position="190"/>
        <end position="206"/>
    </location>
</feature>
<keyword evidence="4" id="KW-1185">Reference proteome</keyword>
<comment type="caution">
    <text evidence="3">The sequence shown here is derived from an EMBL/GenBank/DDBJ whole genome shotgun (WGS) entry which is preliminary data.</text>
</comment>
<reference evidence="3" key="1">
    <citation type="submission" date="2021-03" db="EMBL/GenBank/DDBJ databases">
        <title>Draft genome sequence of rust myrtle Austropuccinia psidii MF-1, a brazilian biotype.</title>
        <authorList>
            <person name="Quecine M.C."/>
            <person name="Pachon D.M.R."/>
            <person name="Bonatelli M.L."/>
            <person name="Correr F.H."/>
            <person name="Franceschini L.M."/>
            <person name="Leite T.F."/>
            <person name="Margarido G.R.A."/>
            <person name="Almeida C.A."/>
            <person name="Ferrarezi J.A."/>
            <person name="Labate C.A."/>
        </authorList>
    </citation>
    <scope>NUCLEOTIDE SEQUENCE</scope>
    <source>
        <strain evidence="3">MF-1</strain>
    </source>
</reference>
<evidence type="ECO:0000259" key="2">
    <source>
        <dbReference type="Pfam" id="PF03732"/>
    </source>
</evidence>
<feature type="compositionally biased region" description="Low complexity" evidence="1">
    <location>
        <begin position="14"/>
        <end position="29"/>
    </location>
</feature>
<sequence length="259" mass="29176">MEGAAPSRKEGRGPRSSSSFSGVVNGFPGTSRTIFNSPVEEFGEEEENSVDKEESNGTEGVTAPVGASQGTGGRTLSQSDQYISYPNYLLNSWILFESQLFTLFGDQEEVRNAEAELESLRMKEGGHVSLYIADFRSLVSRIEDWAERALINHFKKGFPSRILNQLASNPSRIDSLQDLMDVTLELDTRSHERQKEKSHYQDKKPETSNSNSSDPQASSSSRNKKKKDKPHASLLKKDFKLLNSEKERRGSMYLLWWET</sequence>
<dbReference type="Proteomes" id="UP000765509">
    <property type="component" value="Unassembled WGS sequence"/>
</dbReference>
<name>A0A9Q3IYX6_9BASI</name>
<feature type="compositionally biased region" description="Low complexity" evidence="1">
    <location>
        <begin position="208"/>
        <end position="221"/>
    </location>
</feature>
<evidence type="ECO:0000313" key="4">
    <source>
        <dbReference type="Proteomes" id="UP000765509"/>
    </source>
</evidence>
<dbReference type="OrthoDB" id="5582182at2759"/>
<organism evidence="3 4">
    <name type="scientific">Austropuccinia psidii MF-1</name>
    <dbReference type="NCBI Taxonomy" id="1389203"/>
    <lineage>
        <taxon>Eukaryota</taxon>
        <taxon>Fungi</taxon>
        <taxon>Dikarya</taxon>
        <taxon>Basidiomycota</taxon>
        <taxon>Pucciniomycotina</taxon>
        <taxon>Pucciniomycetes</taxon>
        <taxon>Pucciniales</taxon>
        <taxon>Sphaerophragmiaceae</taxon>
        <taxon>Austropuccinia</taxon>
    </lineage>
</organism>
<dbReference type="EMBL" id="AVOT02058572">
    <property type="protein sequence ID" value="MBW0552436.1"/>
    <property type="molecule type" value="Genomic_DNA"/>
</dbReference>
<accession>A0A9Q3IYX6</accession>
<evidence type="ECO:0000313" key="3">
    <source>
        <dbReference type="EMBL" id="MBW0552436.1"/>
    </source>
</evidence>
<proteinExistence type="predicted"/>
<feature type="region of interest" description="Disordered" evidence="1">
    <location>
        <begin position="1"/>
        <end position="76"/>
    </location>
</feature>
<gene>
    <name evidence="3" type="ORF">O181_092151</name>
</gene>
<dbReference type="InterPro" id="IPR005162">
    <property type="entry name" value="Retrotrans_gag_dom"/>
</dbReference>
<dbReference type="AlphaFoldDB" id="A0A9Q3IYX6"/>
<dbReference type="Pfam" id="PF03732">
    <property type="entry name" value="Retrotrans_gag"/>
    <property type="match status" value="1"/>
</dbReference>
<evidence type="ECO:0000256" key="1">
    <source>
        <dbReference type="SAM" id="MobiDB-lite"/>
    </source>
</evidence>